<evidence type="ECO:0000313" key="2">
    <source>
        <dbReference type="Proteomes" id="UP001499938"/>
    </source>
</evidence>
<evidence type="ECO:0000313" key="1">
    <source>
        <dbReference type="EMBL" id="GAA1800579.1"/>
    </source>
</evidence>
<gene>
    <name evidence="1" type="ORF">GCM10009811_25500</name>
</gene>
<protein>
    <submittedName>
        <fullName evidence="1">Antitoxin</fullName>
    </submittedName>
</protein>
<keyword evidence="2" id="KW-1185">Reference proteome</keyword>
<dbReference type="RefSeq" id="WP_344085976.1">
    <property type="nucleotide sequence ID" value="NZ_BAAAPO010000040.1"/>
</dbReference>
<dbReference type="Proteomes" id="UP001499938">
    <property type="component" value="Unassembled WGS sequence"/>
</dbReference>
<reference evidence="1 2" key="1">
    <citation type="journal article" date="2019" name="Int. J. Syst. Evol. Microbiol.">
        <title>The Global Catalogue of Microorganisms (GCM) 10K type strain sequencing project: providing services to taxonomists for standard genome sequencing and annotation.</title>
        <authorList>
            <consortium name="The Broad Institute Genomics Platform"/>
            <consortium name="The Broad Institute Genome Sequencing Center for Infectious Disease"/>
            <person name="Wu L."/>
            <person name="Ma J."/>
        </authorList>
    </citation>
    <scope>NUCLEOTIDE SEQUENCE [LARGE SCALE GENOMIC DNA]</scope>
    <source>
        <strain evidence="1 2">JCM 15592</strain>
    </source>
</reference>
<name>A0ABN2LVJ3_9MICO</name>
<comment type="caution">
    <text evidence="1">The sequence shown here is derived from an EMBL/GenBank/DDBJ whole genome shotgun (WGS) entry which is preliminary data.</text>
</comment>
<sequence length="83" mass="9272">MRTTITLDPDVAALLEKEMKQREIGFKVAVNDAIRRGLGQSPTVDIAWPTYDLGSVRVDLDDASRMAAELEDEELLRKLAWGV</sequence>
<proteinExistence type="predicted"/>
<organism evidence="1 2">
    <name type="scientific">Nostocoides veronense</name>
    <dbReference type="NCBI Taxonomy" id="330836"/>
    <lineage>
        <taxon>Bacteria</taxon>
        <taxon>Bacillati</taxon>
        <taxon>Actinomycetota</taxon>
        <taxon>Actinomycetes</taxon>
        <taxon>Micrococcales</taxon>
        <taxon>Intrasporangiaceae</taxon>
        <taxon>Nostocoides</taxon>
    </lineage>
</organism>
<dbReference type="EMBL" id="BAAAPO010000040">
    <property type="protein sequence ID" value="GAA1800579.1"/>
    <property type="molecule type" value="Genomic_DNA"/>
</dbReference>
<accession>A0ABN2LVJ3</accession>